<dbReference type="Proteomes" id="UP000195729">
    <property type="component" value="Chromosome"/>
</dbReference>
<sequence>MHLNHPHDTPPADTIDFNQFLAVDIRIGTIISAEAFPEARKPAYKLTIDFGPGIGVKRSSAQITTHYQLQDLTGRRVAAVVNFPPRQIGKFMSEVLTLGFPDAAGEVVLFAPDKDVPDGSRLF</sequence>
<feature type="domain" description="TRNA-binding" evidence="4">
    <location>
        <begin position="19"/>
        <end position="123"/>
    </location>
</feature>
<dbReference type="Gene3D" id="2.40.50.140">
    <property type="entry name" value="Nucleic acid-binding proteins"/>
    <property type="match status" value="1"/>
</dbReference>
<dbReference type="EMBL" id="CP015579">
    <property type="protein sequence ID" value="ARU95588.1"/>
    <property type="molecule type" value="Genomic_DNA"/>
</dbReference>
<keyword evidence="2 3" id="KW-0694">RNA-binding</keyword>
<proteinExistence type="predicted"/>
<dbReference type="NCBIfam" id="NF007494">
    <property type="entry name" value="PRK10089.1-3"/>
    <property type="match status" value="1"/>
</dbReference>
<reference evidence="7 8" key="1">
    <citation type="submission" date="2016-05" db="EMBL/GenBank/DDBJ databases">
        <title>Complete genome sequence of two 2,5-diketo-D-glunonic acid producing strain Tatumella citrea.</title>
        <authorList>
            <person name="Duan C."/>
            <person name="Yang J."/>
            <person name="Yang S."/>
        </authorList>
    </citation>
    <scope>NUCLEOTIDE SEQUENCE [LARGE SCALE GENOMIC DNA]</scope>
    <source>
        <strain evidence="6 7">ATCC 39140</strain>
        <strain evidence="5 8">DSM 13699</strain>
    </source>
</reference>
<dbReference type="InterPro" id="IPR012340">
    <property type="entry name" value="NA-bd_OB-fold"/>
</dbReference>
<dbReference type="Proteomes" id="UP000195814">
    <property type="component" value="Chromosome"/>
</dbReference>
<evidence type="ECO:0000313" key="6">
    <source>
        <dbReference type="EMBL" id="ARU99629.1"/>
    </source>
</evidence>
<dbReference type="EMBL" id="CP015581">
    <property type="protein sequence ID" value="ARU99629.1"/>
    <property type="molecule type" value="Genomic_DNA"/>
</dbReference>
<dbReference type="GO" id="GO:0000049">
    <property type="term" value="F:tRNA binding"/>
    <property type="evidence" value="ECO:0007669"/>
    <property type="project" value="UniProtKB-UniRule"/>
</dbReference>
<dbReference type="CDD" id="cd02798">
    <property type="entry name" value="tRNA_bind_CsaA"/>
    <property type="match status" value="1"/>
</dbReference>
<dbReference type="NCBIfam" id="TIGR02222">
    <property type="entry name" value="chap_CsaA"/>
    <property type="match status" value="1"/>
</dbReference>
<evidence type="ECO:0000259" key="4">
    <source>
        <dbReference type="PROSITE" id="PS50886"/>
    </source>
</evidence>
<evidence type="ECO:0000256" key="1">
    <source>
        <dbReference type="ARBA" id="ARBA00022555"/>
    </source>
</evidence>
<keyword evidence="1 3" id="KW-0820">tRNA-binding</keyword>
<accession>A0A1Y0LQ22</accession>
<dbReference type="Pfam" id="PF01588">
    <property type="entry name" value="tRNA_bind"/>
    <property type="match status" value="1"/>
</dbReference>
<dbReference type="KEGG" id="tci:A7K98_18745"/>
<evidence type="ECO:0000313" key="5">
    <source>
        <dbReference type="EMBL" id="ARU95588.1"/>
    </source>
</evidence>
<dbReference type="FunFam" id="2.40.50.140:FF:000165">
    <property type="entry name" value="Chaperone CsaA"/>
    <property type="match status" value="1"/>
</dbReference>
<dbReference type="InterPro" id="IPR008231">
    <property type="entry name" value="CsaA"/>
</dbReference>
<dbReference type="RefSeq" id="WP_087489938.1">
    <property type="nucleotide sequence ID" value="NZ_CP015579.1"/>
</dbReference>
<evidence type="ECO:0000313" key="8">
    <source>
        <dbReference type="Proteomes" id="UP000195814"/>
    </source>
</evidence>
<dbReference type="OrthoDB" id="9794564at2"/>
<dbReference type="PROSITE" id="PS50886">
    <property type="entry name" value="TRBD"/>
    <property type="match status" value="1"/>
</dbReference>
<name>A0A1Y0LQ22_TATCI</name>
<evidence type="ECO:0000313" key="7">
    <source>
        <dbReference type="Proteomes" id="UP000195729"/>
    </source>
</evidence>
<evidence type="ECO:0000256" key="3">
    <source>
        <dbReference type="PROSITE-ProRule" id="PRU00209"/>
    </source>
</evidence>
<dbReference type="InterPro" id="IPR002547">
    <property type="entry name" value="tRNA-bd_dom"/>
</dbReference>
<organism evidence="5 8">
    <name type="scientific">Tatumella citrea</name>
    <name type="common">Pantoea citrea</name>
    <dbReference type="NCBI Taxonomy" id="53336"/>
    <lineage>
        <taxon>Bacteria</taxon>
        <taxon>Pseudomonadati</taxon>
        <taxon>Pseudomonadota</taxon>
        <taxon>Gammaproteobacteria</taxon>
        <taxon>Enterobacterales</taxon>
        <taxon>Erwiniaceae</taxon>
        <taxon>Tatumella</taxon>
    </lineage>
</organism>
<dbReference type="NCBIfam" id="NF007495">
    <property type="entry name" value="PRK10089.1-4"/>
    <property type="match status" value="1"/>
</dbReference>
<evidence type="ECO:0000256" key="2">
    <source>
        <dbReference type="ARBA" id="ARBA00022884"/>
    </source>
</evidence>
<protein>
    <submittedName>
        <fullName evidence="5">tRNA-binding protein</fullName>
    </submittedName>
</protein>
<dbReference type="AlphaFoldDB" id="A0A1Y0LQ22"/>
<dbReference type="PANTHER" id="PTHR11586:SF37">
    <property type="entry name" value="TRNA-BINDING DOMAIN-CONTAINING PROTEIN"/>
    <property type="match status" value="1"/>
</dbReference>
<dbReference type="InterPro" id="IPR051270">
    <property type="entry name" value="Tyrosine-tRNA_ligase_regulator"/>
</dbReference>
<dbReference type="PANTHER" id="PTHR11586">
    <property type="entry name" value="TRNA-AMINOACYLATION COFACTOR ARC1 FAMILY MEMBER"/>
    <property type="match status" value="1"/>
</dbReference>
<keyword evidence="7" id="KW-1185">Reference proteome</keyword>
<gene>
    <name evidence="5" type="ORF">A7K98_18745</name>
    <name evidence="6" type="ORF">A7K99_18730</name>
</gene>
<dbReference type="SUPFAM" id="SSF50249">
    <property type="entry name" value="Nucleic acid-binding proteins"/>
    <property type="match status" value="1"/>
</dbReference>